<dbReference type="Proteomes" id="UP001164020">
    <property type="component" value="Chromosome"/>
</dbReference>
<organism evidence="1 2">
    <name type="scientific">Jiella pelagia</name>
    <dbReference type="NCBI Taxonomy" id="2986949"/>
    <lineage>
        <taxon>Bacteria</taxon>
        <taxon>Pseudomonadati</taxon>
        <taxon>Pseudomonadota</taxon>
        <taxon>Alphaproteobacteria</taxon>
        <taxon>Hyphomicrobiales</taxon>
        <taxon>Aurantimonadaceae</taxon>
        <taxon>Jiella</taxon>
    </lineage>
</organism>
<evidence type="ECO:0008006" key="3">
    <source>
        <dbReference type="Google" id="ProtNLM"/>
    </source>
</evidence>
<sequence length="161" mass="18217">MRKHHPKNERIKRAYTLYLEEAERMAPKSVDQALAAIALFEASTGYKDFARFHIEQARKFKRHLDEDLNPKTGRPIAKATSYGRLKAVGRFINWLAGRPGYKSRISYSDADYFNPSANEIMSPGMVYERRPSEKSEADQAATAGSLMVGLSVMRASVSRLM</sequence>
<protein>
    <recommendedName>
        <fullName evidence="3">Core-binding (CB) domain-containing protein</fullName>
    </recommendedName>
</protein>
<gene>
    <name evidence="1" type="ORF">OH818_07135</name>
</gene>
<dbReference type="EMBL" id="CP114029">
    <property type="protein sequence ID" value="WAP69945.1"/>
    <property type="molecule type" value="Genomic_DNA"/>
</dbReference>
<name>A0ABY7C3R1_9HYPH</name>
<accession>A0ABY7C3R1</accession>
<evidence type="ECO:0000313" key="1">
    <source>
        <dbReference type="EMBL" id="WAP69945.1"/>
    </source>
</evidence>
<proteinExistence type="predicted"/>
<reference evidence="1" key="1">
    <citation type="submission" date="2022-12" db="EMBL/GenBank/DDBJ databases">
        <title>Jiella pelagia sp. nov., isolated from phosphonate enriched culture of Northwest Pacific surface seawater.</title>
        <authorList>
            <person name="Shin D.Y."/>
            <person name="Hwang C.Y."/>
        </authorList>
    </citation>
    <scope>NUCLEOTIDE SEQUENCE</scope>
    <source>
        <strain evidence="1">HL-NP1</strain>
    </source>
</reference>
<keyword evidence="2" id="KW-1185">Reference proteome</keyword>
<dbReference type="RefSeq" id="WP_268882369.1">
    <property type="nucleotide sequence ID" value="NZ_CP114029.1"/>
</dbReference>
<evidence type="ECO:0000313" key="2">
    <source>
        <dbReference type="Proteomes" id="UP001164020"/>
    </source>
</evidence>